<dbReference type="Proteomes" id="UP001601444">
    <property type="component" value="Unassembled WGS sequence"/>
</dbReference>
<reference evidence="3 4" key="1">
    <citation type="submission" date="2024-10" db="EMBL/GenBank/DDBJ databases">
        <title>The Natural Products Discovery Center: Release of the First 8490 Sequenced Strains for Exploring Actinobacteria Biosynthetic Diversity.</title>
        <authorList>
            <person name="Kalkreuter E."/>
            <person name="Kautsar S.A."/>
            <person name="Yang D."/>
            <person name="Bader C.D."/>
            <person name="Teijaro C.N."/>
            <person name="Fluegel L."/>
            <person name="Davis C.M."/>
            <person name="Simpson J.R."/>
            <person name="Lauterbach L."/>
            <person name="Steele A.D."/>
            <person name="Gui C."/>
            <person name="Meng S."/>
            <person name="Li G."/>
            <person name="Viehrig K."/>
            <person name="Ye F."/>
            <person name="Su P."/>
            <person name="Kiefer A.F."/>
            <person name="Nichols A."/>
            <person name="Cepeda A.J."/>
            <person name="Yan W."/>
            <person name="Fan B."/>
            <person name="Jiang Y."/>
            <person name="Adhikari A."/>
            <person name="Zheng C.-J."/>
            <person name="Schuster L."/>
            <person name="Cowan T.M."/>
            <person name="Smanski M.J."/>
            <person name="Chevrette M.G."/>
            <person name="De Carvalho L.P.S."/>
            <person name="Shen B."/>
        </authorList>
    </citation>
    <scope>NUCLEOTIDE SEQUENCE [LARGE SCALE GENOMIC DNA]</scope>
    <source>
        <strain evidence="3 4">NPDC004045</strain>
    </source>
</reference>
<accession>A0ABW6PG88</accession>
<organism evidence="3 4">
    <name type="scientific">Nocardia thailandica</name>
    <dbReference type="NCBI Taxonomy" id="257275"/>
    <lineage>
        <taxon>Bacteria</taxon>
        <taxon>Bacillati</taxon>
        <taxon>Actinomycetota</taxon>
        <taxon>Actinomycetes</taxon>
        <taxon>Mycobacteriales</taxon>
        <taxon>Nocardiaceae</taxon>
        <taxon>Nocardia</taxon>
    </lineage>
</organism>
<name>A0ABW6PG88_9NOCA</name>
<comment type="caution">
    <text evidence="3">The sequence shown here is derived from an EMBL/GenBank/DDBJ whole genome shotgun (WGS) entry which is preliminary data.</text>
</comment>
<evidence type="ECO:0000256" key="1">
    <source>
        <dbReference type="SAM" id="MobiDB-lite"/>
    </source>
</evidence>
<feature type="region of interest" description="Disordered" evidence="1">
    <location>
        <begin position="1"/>
        <end position="146"/>
    </location>
</feature>
<dbReference type="EMBL" id="JBIAMX010000001">
    <property type="protein sequence ID" value="MFF0541419.1"/>
    <property type="molecule type" value="Genomic_DNA"/>
</dbReference>
<keyword evidence="2" id="KW-0472">Membrane</keyword>
<keyword evidence="2" id="KW-1133">Transmembrane helix</keyword>
<evidence type="ECO:0008006" key="5">
    <source>
        <dbReference type="Google" id="ProtNLM"/>
    </source>
</evidence>
<dbReference type="RefSeq" id="WP_387698679.1">
    <property type="nucleotide sequence ID" value="NZ_JBIAMX010000001.1"/>
</dbReference>
<feature type="compositionally biased region" description="Pro residues" evidence="1">
    <location>
        <begin position="76"/>
        <end position="85"/>
    </location>
</feature>
<sequence length="278" mass="28775">MPNPLDDPVGDPDSGENTATPPVSGRRRPPPAYLTGRAPEPPPREYPAPGSAADDAEPRPAPLPRKPSGGADRPGPRPPEPPPRDYPISAERPAAGARPLGSIFDVTPDEVEELSRPAPASVGGARADQPPGHYAPPDIGDDDPRASRSRTLAVVALVAGVLAVLAGVTVLGGLVFGLAAVIVGVVAVLRIRRGRAAGTILAWSGLVLGILGIAVAGWSAWQLWTDIGGRDYLDCVDRAAGNSVAEQRCKDVFSTSIERKMGRDPASTVPTVPPVPTR</sequence>
<keyword evidence="2" id="KW-0812">Transmembrane</keyword>
<evidence type="ECO:0000256" key="2">
    <source>
        <dbReference type="SAM" id="Phobius"/>
    </source>
</evidence>
<protein>
    <recommendedName>
        <fullName evidence="5">DUF4190 domain-containing protein</fullName>
    </recommendedName>
</protein>
<evidence type="ECO:0000313" key="4">
    <source>
        <dbReference type="Proteomes" id="UP001601444"/>
    </source>
</evidence>
<feature type="transmembrane region" description="Helical" evidence="2">
    <location>
        <begin position="200"/>
        <end position="221"/>
    </location>
</feature>
<proteinExistence type="predicted"/>
<feature type="transmembrane region" description="Helical" evidence="2">
    <location>
        <begin position="155"/>
        <end position="188"/>
    </location>
</feature>
<keyword evidence="4" id="KW-1185">Reference proteome</keyword>
<evidence type="ECO:0000313" key="3">
    <source>
        <dbReference type="EMBL" id="MFF0541419.1"/>
    </source>
</evidence>
<gene>
    <name evidence="3" type="ORF">ACFYTF_01105</name>
</gene>